<protein>
    <submittedName>
        <fullName evidence="2">Uncharacterized protein</fullName>
    </submittedName>
</protein>
<gene>
    <name evidence="1" type="ORF">F1C79_17400</name>
    <name evidence="2" type="ORF">F1C79_27875</name>
</gene>
<evidence type="ECO:0000313" key="3">
    <source>
        <dbReference type="Proteomes" id="UP000326659"/>
    </source>
</evidence>
<name>A0A9X7R882_PSEDE</name>
<dbReference type="EMBL" id="CP043626">
    <property type="protein sequence ID" value="QEY76022.1"/>
    <property type="molecule type" value="Genomic_DNA"/>
</dbReference>
<dbReference type="Proteomes" id="UP000326659">
    <property type="component" value="Chromosome"/>
</dbReference>
<dbReference type="KEGG" id="pden:F1C79_17400"/>
<dbReference type="OrthoDB" id="6994915at2"/>
<reference evidence="2 3" key="1">
    <citation type="submission" date="2019-09" db="EMBL/GenBank/DDBJ databases">
        <title>Prosopis cineraria nodule microbiome.</title>
        <authorList>
            <person name="Chaluvadi S.R."/>
            <person name="Ali R."/>
            <person name="Wang X."/>
        </authorList>
    </citation>
    <scope>NUCLEOTIDE SEQUENCE [LARGE SCALE GENOMIC DNA]</scope>
    <source>
        <strain evidence="2 3">BG1</strain>
    </source>
</reference>
<evidence type="ECO:0000313" key="2">
    <source>
        <dbReference type="EMBL" id="QEY76102.1"/>
    </source>
</evidence>
<organism evidence="2 3">
    <name type="scientific">Pseudomonas denitrificans</name>
    <dbReference type="NCBI Taxonomy" id="43306"/>
    <lineage>
        <taxon>Bacteria</taxon>
        <taxon>Pseudomonadati</taxon>
        <taxon>Pseudomonadota</taxon>
        <taxon>Gammaproteobacteria</taxon>
        <taxon>Pseudomonadales</taxon>
        <taxon>Pseudomonadaceae</taxon>
        <taxon>Halopseudomonas</taxon>
    </lineage>
</organism>
<accession>A0A9X7R882</accession>
<dbReference type="KEGG" id="pden:F1C79_27875"/>
<evidence type="ECO:0000313" key="1">
    <source>
        <dbReference type="EMBL" id="QEY76022.1"/>
    </source>
</evidence>
<keyword evidence="3" id="KW-1185">Reference proteome</keyword>
<dbReference type="AlphaFoldDB" id="A0A9X7R882"/>
<sequence>MERLSADCTAIRSQVDAARAGVKTDGRYADAGWFHRANTALRWMNRDRQRLQEHMAKLRRSEKQALVQQRDALLIAFLREHVTPEVFQACVDKTRALAGGGL</sequence>
<proteinExistence type="predicted"/>
<dbReference type="EMBL" id="CP043626">
    <property type="protein sequence ID" value="QEY76102.1"/>
    <property type="molecule type" value="Genomic_DNA"/>
</dbReference>